<dbReference type="InParanoid" id="A0A067MW34"/>
<accession>A0A067MW34</accession>
<protein>
    <submittedName>
        <fullName evidence="2">Uncharacterized protein</fullName>
    </submittedName>
</protein>
<name>A0A067MW34_BOTB1</name>
<dbReference type="Proteomes" id="UP000027195">
    <property type="component" value="Unassembled WGS sequence"/>
</dbReference>
<reference evidence="3" key="1">
    <citation type="journal article" date="2014" name="Proc. Natl. Acad. Sci. U.S.A.">
        <title>Extensive sampling of basidiomycete genomes demonstrates inadequacy of the white-rot/brown-rot paradigm for wood decay fungi.</title>
        <authorList>
            <person name="Riley R."/>
            <person name="Salamov A.A."/>
            <person name="Brown D.W."/>
            <person name="Nagy L.G."/>
            <person name="Floudas D."/>
            <person name="Held B.W."/>
            <person name="Levasseur A."/>
            <person name="Lombard V."/>
            <person name="Morin E."/>
            <person name="Otillar R."/>
            <person name="Lindquist E.A."/>
            <person name="Sun H."/>
            <person name="LaButti K.M."/>
            <person name="Schmutz J."/>
            <person name="Jabbour D."/>
            <person name="Luo H."/>
            <person name="Baker S.E."/>
            <person name="Pisabarro A.G."/>
            <person name="Walton J.D."/>
            <person name="Blanchette R.A."/>
            <person name="Henrissat B."/>
            <person name="Martin F."/>
            <person name="Cullen D."/>
            <person name="Hibbett D.S."/>
            <person name="Grigoriev I.V."/>
        </authorList>
    </citation>
    <scope>NUCLEOTIDE SEQUENCE [LARGE SCALE GENOMIC DNA]</scope>
    <source>
        <strain evidence="3">FD-172 SS1</strain>
    </source>
</reference>
<evidence type="ECO:0000313" key="3">
    <source>
        <dbReference type="Proteomes" id="UP000027195"/>
    </source>
</evidence>
<dbReference type="AlphaFoldDB" id="A0A067MW34"/>
<dbReference type="EMBL" id="KL198020">
    <property type="protein sequence ID" value="KDQ18895.1"/>
    <property type="molecule type" value="Genomic_DNA"/>
</dbReference>
<evidence type="ECO:0000256" key="1">
    <source>
        <dbReference type="SAM" id="MobiDB-lite"/>
    </source>
</evidence>
<evidence type="ECO:0000313" key="2">
    <source>
        <dbReference type="EMBL" id="KDQ18895.1"/>
    </source>
</evidence>
<gene>
    <name evidence="2" type="ORF">BOTBODRAFT_478461</name>
</gene>
<sequence>MTCCSYEIYASPPPPIKCPSPRGRTWSSSAASSPPSVLSRSGGSASARTTGAWKRWMRMVWLRRGLLSCRWRKVWKPSRTMTRGATRSRRVTNYMVRSR</sequence>
<organism evidence="2 3">
    <name type="scientific">Botryobasidium botryosum (strain FD-172 SS1)</name>
    <dbReference type="NCBI Taxonomy" id="930990"/>
    <lineage>
        <taxon>Eukaryota</taxon>
        <taxon>Fungi</taxon>
        <taxon>Dikarya</taxon>
        <taxon>Basidiomycota</taxon>
        <taxon>Agaricomycotina</taxon>
        <taxon>Agaricomycetes</taxon>
        <taxon>Cantharellales</taxon>
        <taxon>Botryobasidiaceae</taxon>
        <taxon>Botryobasidium</taxon>
    </lineage>
</organism>
<dbReference type="HOGENOM" id="CLU_2320023_0_0_1"/>
<proteinExistence type="predicted"/>
<feature type="region of interest" description="Disordered" evidence="1">
    <location>
        <begin position="20"/>
        <end position="50"/>
    </location>
</feature>
<keyword evidence="3" id="KW-1185">Reference proteome</keyword>
<feature type="compositionally biased region" description="Low complexity" evidence="1">
    <location>
        <begin position="27"/>
        <end position="44"/>
    </location>
</feature>